<organism evidence="2 3">
    <name type="scientific">Candidatus Falkowbacteria bacterium RIFOXYD2_FULL_34_120</name>
    <dbReference type="NCBI Taxonomy" id="1798007"/>
    <lineage>
        <taxon>Bacteria</taxon>
        <taxon>Candidatus Falkowiibacteriota</taxon>
    </lineage>
</organism>
<keyword evidence="1" id="KW-0812">Transmembrane</keyword>
<sequence>MKYFNKKNCGFTLPEVLVYMAIFVSVFVLGANYIITGFKTSRFASEQETAIQYARKATEIMAKELRGANSSEQGAYPLDTTEAQNLIFFSDTDDDGETEKIRYHINGSQLFKTTTEPGPTNDYSSLPVTETIAEYVNNQAENLFTYYDSNNATSTSINSIRLIKTSIKINVTPGIAPNDYYVETSVQLRNLKDNL</sequence>
<evidence type="ECO:0000313" key="3">
    <source>
        <dbReference type="Proteomes" id="UP000177579"/>
    </source>
</evidence>
<proteinExistence type="predicted"/>
<dbReference type="AlphaFoldDB" id="A0A1F5TSI4"/>
<reference evidence="2 3" key="1">
    <citation type="journal article" date="2016" name="Nat. Commun.">
        <title>Thousands of microbial genomes shed light on interconnected biogeochemical processes in an aquifer system.</title>
        <authorList>
            <person name="Anantharaman K."/>
            <person name="Brown C.T."/>
            <person name="Hug L.A."/>
            <person name="Sharon I."/>
            <person name="Castelle C.J."/>
            <person name="Probst A.J."/>
            <person name="Thomas B.C."/>
            <person name="Singh A."/>
            <person name="Wilkins M.J."/>
            <person name="Karaoz U."/>
            <person name="Brodie E.L."/>
            <person name="Williams K.H."/>
            <person name="Hubbard S.S."/>
            <person name="Banfield J.F."/>
        </authorList>
    </citation>
    <scope>NUCLEOTIDE SEQUENCE [LARGE SCALE GENOMIC DNA]</scope>
</reference>
<dbReference type="InterPro" id="IPR012902">
    <property type="entry name" value="N_methyl_site"/>
</dbReference>
<accession>A0A1F5TSI4</accession>
<keyword evidence="1" id="KW-1133">Transmembrane helix</keyword>
<evidence type="ECO:0008006" key="4">
    <source>
        <dbReference type="Google" id="ProtNLM"/>
    </source>
</evidence>
<gene>
    <name evidence="2" type="ORF">A2531_05905</name>
</gene>
<dbReference type="EMBL" id="MFGO01000005">
    <property type="protein sequence ID" value="OGF41788.1"/>
    <property type="molecule type" value="Genomic_DNA"/>
</dbReference>
<feature type="transmembrane region" description="Helical" evidence="1">
    <location>
        <begin position="16"/>
        <end position="35"/>
    </location>
</feature>
<dbReference type="Pfam" id="PF07963">
    <property type="entry name" value="N_methyl"/>
    <property type="match status" value="1"/>
</dbReference>
<dbReference type="Proteomes" id="UP000177579">
    <property type="component" value="Unassembled WGS sequence"/>
</dbReference>
<comment type="caution">
    <text evidence="2">The sequence shown here is derived from an EMBL/GenBank/DDBJ whole genome shotgun (WGS) entry which is preliminary data.</text>
</comment>
<name>A0A1F5TSI4_9BACT</name>
<evidence type="ECO:0000256" key="1">
    <source>
        <dbReference type="SAM" id="Phobius"/>
    </source>
</evidence>
<protein>
    <recommendedName>
        <fullName evidence="4">Type II secretion system protein J</fullName>
    </recommendedName>
</protein>
<keyword evidence="1" id="KW-0472">Membrane</keyword>
<evidence type="ECO:0000313" key="2">
    <source>
        <dbReference type="EMBL" id="OGF41788.1"/>
    </source>
</evidence>